<feature type="region of interest" description="Disordered" evidence="1">
    <location>
        <begin position="21"/>
        <end position="119"/>
    </location>
</feature>
<dbReference type="AlphaFoldDB" id="A0AAN7TQH2"/>
<evidence type="ECO:0000313" key="3">
    <source>
        <dbReference type="Proteomes" id="UP001310890"/>
    </source>
</evidence>
<feature type="region of interest" description="Disordered" evidence="1">
    <location>
        <begin position="163"/>
        <end position="206"/>
    </location>
</feature>
<feature type="compositionally biased region" description="Polar residues" evidence="1">
    <location>
        <begin position="195"/>
        <end position="204"/>
    </location>
</feature>
<dbReference type="Proteomes" id="UP001310890">
    <property type="component" value="Unassembled WGS sequence"/>
</dbReference>
<comment type="caution">
    <text evidence="2">The sequence shown here is derived from an EMBL/GenBank/DDBJ whole genome shotgun (WGS) entry which is preliminary data.</text>
</comment>
<proteinExistence type="predicted"/>
<feature type="compositionally biased region" description="Pro residues" evidence="1">
    <location>
        <begin position="175"/>
        <end position="189"/>
    </location>
</feature>
<accession>A0AAN7TQH2</accession>
<evidence type="ECO:0000256" key="1">
    <source>
        <dbReference type="SAM" id="MobiDB-lite"/>
    </source>
</evidence>
<dbReference type="EMBL" id="JAVRRL010000036">
    <property type="protein sequence ID" value="KAK5111807.1"/>
    <property type="molecule type" value="Genomic_DNA"/>
</dbReference>
<dbReference type="PANTHER" id="PTHR37540:SF5">
    <property type="entry name" value="TRANSCRIPTION FACTOR DOMAIN-CONTAINING PROTEIN"/>
    <property type="match status" value="1"/>
</dbReference>
<organism evidence="2 3">
    <name type="scientific">Meristemomyces frigidus</name>
    <dbReference type="NCBI Taxonomy" id="1508187"/>
    <lineage>
        <taxon>Eukaryota</taxon>
        <taxon>Fungi</taxon>
        <taxon>Dikarya</taxon>
        <taxon>Ascomycota</taxon>
        <taxon>Pezizomycotina</taxon>
        <taxon>Dothideomycetes</taxon>
        <taxon>Dothideomycetidae</taxon>
        <taxon>Mycosphaerellales</taxon>
        <taxon>Teratosphaeriaceae</taxon>
        <taxon>Meristemomyces</taxon>
    </lineage>
</organism>
<dbReference type="PANTHER" id="PTHR37540">
    <property type="entry name" value="TRANSCRIPTION FACTOR (ACR-2), PUTATIVE-RELATED-RELATED"/>
    <property type="match status" value="1"/>
</dbReference>
<sequence>MPPKQAPEQGTQDLQFVVTTQQNPQNGTSAANRRKVRSQAALKSWPGRRNRNFEQLEVSVNRSGTSRGSQNPRPRAPQESSQKAQSSRRRDAGLSSSEAGPQPADKLLQSHNDVSDSQPEILLPHTSINAGLITPYTRPTPPGHQDYFPAQRQPIIVPPPATLQRQKRTADGTPKPHPFSPFLSPPPSPLSSSSINTSDPFNTSPVPPKPGFARILHHMMTVFAPRGWQSLHITTDQGRMWERFMTQHALAEPALFYVRLLFASGDMIRLGILPRETSYWLRGRAITAINEALRDPERAASDGLILAVGRIGFHEAMYGDRAASDRVHRPAQQRMIQMRGGMRALGFPELVKRLMRLTDEIMARRGGTERFIEDDEERPNWSLEEGVEVLEKWVPREGQALRKSIRIADIVND</sequence>
<feature type="compositionally biased region" description="Polar residues" evidence="1">
    <location>
        <begin position="21"/>
        <end position="31"/>
    </location>
</feature>
<feature type="compositionally biased region" description="Polar residues" evidence="1">
    <location>
        <begin position="58"/>
        <end position="85"/>
    </location>
</feature>
<reference evidence="2" key="1">
    <citation type="submission" date="2023-08" db="EMBL/GenBank/DDBJ databases">
        <title>Black Yeasts Isolated from many extreme environments.</title>
        <authorList>
            <person name="Coleine C."/>
            <person name="Stajich J.E."/>
            <person name="Selbmann L."/>
        </authorList>
    </citation>
    <scope>NUCLEOTIDE SEQUENCE</scope>
    <source>
        <strain evidence="2">CCFEE 5401</strain>
    </source>
</reference>
<name>A0AAN7TQH2_9PEZI</name>
<protein>
    <submittedName>
        <fullName evidence="2">Uncharacterized protein</fullName>
    </submittedName>
</protein>
<evidence type="ECO:0000313" key="2">
    <source>
        <dbReference type="EMBL" id="KAK5111807.1"/>
    </source>
</evidence>
<feature type="compositionally biased region" description="Polar residues" evidence="1">
    <location>
        <begin position="109"/>
        <end position="118"/>
    </location>
</feature>
<gene>
    <name evidence="2" type="ORF">LTR62_004727</name>
</gene>